<gene>
    <name evidence="1" type="ORF">HID58_066369</name>
</gene>
<reference evidence="1 2" key="1">
    <citation type="submission" date="2021-05" db="EMBL/GenBank/DDBJ databases">
        <title>Genome Assembly of Synthetic Allotetraploid Brassica napus Reveals Homoeologous Exchanges between Subgenomes.</title>
        <authorList>
            <person name="Davis J.T."/>
        </authorList>
    </citation>
    <scope>NUCLEOTIDE SEQUENCE [LARGE SCALE GENOMIC DNA]</scope>
    <source>
        <strain evidence="2">cv. Da-Ae</strain>
        <tissue evidence="1">Seedling</tissue>
    </source>
</reference>
<feature type="non-terminal residue" evidence="1">
    <location>
        <position position="1"/>
    </location>
</feature>
<evidence type="ECO:0000313" key="2">
    <source>
        <dbReference type="Proteomes" id="UP000824890"/>
    </source>
</evidence>
<organism evidence="1 2">
    <name type="scientific">Brassica napus</name>
    <name type="common">Rape</name>
    <dbReference type="NCBI Taxonomy" id="3708"/>
    <lineage>
        <taxon>Eukaryota</taxon>
        <taxon>Viridiplantae</taxon>
        <taxon>Streptophyta</taxon>
        <taxon>Embryophyta</taxon>
        <taxon>Tracheophyta</taxon>
        <taxon>Spermatophyta</taxon>
        <taxon>Magnoliopsida</taxon>
        <taxon>eudicotyledons</taxon>
        <taxon>Gunneridae</taxon>
        <taxon>Pentapetalae</taxon>
        <taxon>rosids</taxon>
        <taxon>malvids</taxon>
        <taxon>Brassicales</taxon>
        <taxon>Brassicaceae</taxon>
        <taxon>Brassiceae</taxon>
        <taxon>Brassica</taxon>
    </lineage>
</organism>
<dbReference type="EMBL" id="JAGKQM010000015">
    <property type="protein sequence ID" value="KAH0878975.1"/>
    <property type="molecule type" value="Genomic_DNA"/>
</dbReference>
<name>A0ABQ7ZFG1_BRANA</name>
<accession>A0ABQ7ZFG1</accession>
<comment type="caution">
    <text evidence="1">The sequence shown here is derived from an EMBL/GenBank/DDBJ whole genome shotgun (WGS) entry which is preliminary data.</text>
</comment>
<proteinExistence type="predicted"/>
<protein>
    <submittedName>
        <fullName evidence="1">Uncharacterized protein</fullName>
    </submittedName>
</protein>
<keyword evidence="2" id="KW-1185">Reference proteome</keyword>
<dbReference type="Proteomes" id="UP000824890">
    <property type="component" value="Unassembled WGS sequence"/>
</dbReference>
<evidence type="ECO:0000313" key="1">
    <source>
        <dbReference type="EMBL" id="KAH0878975.1"/>
    </source>
</evidence>
<sequence length="153" mass="17512">VERWRIYDVVDILENIGVLSRKMEESSLLEMFCSDSSLFASTQGRRFEKGFWYLEYLQHVFESRGFQFSDSDHAVGDSVESCKDDDKWAKEIDGNHSSGDSNEAGTKLGVHNINANSGFPETVDLVFYMDKNEKACDLRDIVICYKENILIMS</sequence>